<accession>A0A175RCY0</accession>
<dbReference type="GO" id="GO:0003677">
    <property type="term" value="F:DNA binding"/>
    <property type="evidence" value="ECO:0007669"/>
    <property type="project" value="UniProtKB-KW"/>
</dbReference>
<sequence>MRLTTRERECLLWLIEGKTDWEISVILGISRRAVERHMEHLRQKLGVGTRVQAVVAAFRLGLIGGGNGLNEPCQPRRAGNRSVRYGRDRRNGRAAAARGRRHHALRRLTSAL</sequence>
<dbReference type="Gene3D" id="1.10.10.10">
    <property type="entry name" value="Winged helix-like DNA-binding domain superfamily/Winged helix DNA-binding domain"/>
    <property type="match status" value="1"/>
</dbReference>
<dbReference type="SUPFAM" id="SSF46894">
    <property type="entry name" value="C-terminal effector domain of the bipartite response regulators"/>
    <property type="match status" value="1"/>
</dbReference>
<dbReference type="PANTHER" id="PTHR44688">
    <property type="entry name" value="DNA-BINDING TRANSCRIPTIONAL ACTIVATOR DEVR_DOSR"/>
    <property type="match status" value="1"/>
</dbReference>
<dbReference type="PROSITE" id="PS50043">
    <property type="entry name" value="HTH_LUXR_2"/>
    <property type="match status" value="1"/>
</dbReference>
<evidence type="ECO:0000256" key="1">
    <source>
        <dbReference type="ARBA" id="ARBA00023015"/>
    </source>
</evidence>
<keyword evidence="2" id="KW-0238">DNA-binding</keyword>
<evidence type="ECO:0000256" key="4">
    <source>
        <dbReference type="SAM" id="MobiDB-lite"/>
    </source>
</evidence>
<evidence type="ECO:0000256" key="3">
    <source>
        <dbReference type="ARBA" id="ARBA00023163"/>
    </source>
</evidence>
<protein>
    <recommendedName>
        <fullName evidence="5">HTH luxR-type domain-containing protein</fullName>
    </recommendedName>
</protein>
<dbReference type="STRING" id="401562.NS365_15725"/>
<gene>
    <name evidence="6" type="ORF">NS226_02560</name>
</gene>
<dbReference type="CDD" id="cd06170">
    <property type="entry name" value="LuxR_C_like"/>
    <property type="match status" value="1"/>
</dbReference>
<dbReference type="InterPro" id="IPR036388">
    <property type="entry name" value="WH-like_DNA-bd_sf"/>
</dbReference>
<evidence type="ECO:0000313" key="6">
    <source>
        <dbReference type="EMBL" id="KTQ98008.1"/>
    </source>
</evidence>
<organism evidence="6 7">
    <name type="scientific">Aureimonas ureilytica</name>
    <dbReference type="NCBI Taxonomy" id="401562"/>
    <lineage>
        <taxon>Bacteria</taxon>
        <taxon>Pseudomonadati</taxon>
        <taxon>Pseudomonadota</taxon>
        <taxon>Alphaproteobacteria</taxon>
        <taxon>Hyphomicrobiales</taxon>
        <taxon>Aurantimonadaceae</taxon>
        <taxon>Aureimonas</taxon>
    </lineage>
</organism>
<dbReference type="InterPro" id="IPR016032">
    <property type="entry name" value="Sig_transdc_resp-reg_C-effctor"/>
</dbReference>
<dbReference type="PANTHER" id="PTHR44688:SF16">
    <property type="entry name" value="DNA-BINDING TRANSCRIPTIONAL ACTIVATOR DEVR_DOSR"/>
    <property type="match status" value="1"/>
</dbReference>
<dbReference type="GO" id="GO:0006355">
    <property type="term" value="P:regulation of DNA-templated transcription"/>
    <property type="evidence" value="ECO:0007669"/>
    <property type="project" value="InterPro"/>
</dbReference>
<feature type="region of interest" description="Disordered" evidence="4">
    <location>
        <begin position="71"/>
        <end position="103"/>
    </location>
</feature>
<proteinExistence type="predicted"/>
<dbReference type="PATRIC" id="fig|401562.3.peg.3646"/>
<comment type="caution">
    <text evidence="6">The sequence shown here is derived from an EMBL/GenBank/DDBJ whole genome shotgun (WGS) entry which is preliminary data.</text>
</comment>
<dbReference type="Proteomes" id="UP000078272">
    <property type="component" value="Unassembled WGS sequence"/>
</dbReference>
<evidence type="ECO:0000256" key="2">
    <source>
        <dbReference type="ARBA" id="ARBA00023125"/>
    </source>
</evidence>
<feature type="domain" description="HTH luxR-type" evidence="5">
    <location>
        <begin position="1"/>
        <end position="61"/>
    </location>
</feature>
<keyword evidence="3" id="KW-0804">Transcription</keyword>
<dbReference type="PRINTS" id="PR00038">
    <property type="entry name" value="HTHLUXR"/>
</dbReference>
<dbReference type="SMART" id="SM00421">
    <property type="entry name" value="HTH_LUXR"/>
    <property type="match status" value="1"/>
</dbReference>
<evidence type="ECO:0000259" key="5">
    <source>
        <dbReference type="PROSITE" id="PS50043"/>
    </source>
</evidence>
<name>A0A175RCY0_9HYPH</name>
<dbReference type="EMBL" id="LDPZ01000005">
    <property type="protein sequence ID" value="KTQ98008.1"/>
    <property type="molecule type" value="Genomic_DNA"/>
</dbReference>
<dbReference type="AlphaFoldDB" id="A0A175RCY0"/>
<reference evidence="6 7" key="1">
    <citation type="journal article" date="2016" name="Front. Microbiol.">
        <title>Genomic Resource of Rice Seed Associated Bacteria.</title>
        <authorList>
            <person name="Midha S."/>
            <person name="Bansal K."/>
            <person name="Sharma S."/>
            <person name="Kumar N."/>
            <person name="Patil P.P."/>
            <person name="Chaudhry V."/>
            <person name="Patil P.B."/>
        </authorList>
    </citation>
    <scope>NUCLEOTIDE SEQUENCE [LARGE SCALE GENOMIC DNA]</scope>
    <source>
        <strain evidence="6 7">NS226</strain>
    </source>
</reference>
<evidence type="ECO:0000313" key="7">
    <source>
        <dbReference type="Proteomes" id="UP000078272"/>
    </source>
</evidence>
<keyword evidence="1" id="KW-0805">Transcription regulation</keyword>
<dbReference type="InterPro" id="IPR000792">
    <property type="entry name" value="Tscrpt_reg_LuxR_C"/>
</dbReference>
<dbReference type="Pfam" id="PF00196">
    <property type="entry name" value="GerE"/>
    <property type="match status" value="1"/>
</dbReference>
<dbReference type="RefSeq" id="WP_058633641.1">
    <property type="nucleotide sequence ID" value="NZ_LDPZ01000005.1"/>
</dbReference>